<dbReference type="AlphaFoldDB" id="A0A8X6P7T0"/>
<keyword evidence="2" id="KW-1185">Reference proteome</keyword>
<comment type="caution">
    <text evidence="1">The sequence shown here is derived from an EMBL/GenBank/DDBJ whole genome shotgun (WGS) entry which is preliminary data.</text>
</comment>
<evidence type="ECO:0000313" key="1">
    <source>
        <dbReference type="EMBL" id="GFT53132.1"/>
    </source>
</evidence>
<sequence length="79" mass="8947">MVVDSTTGFVRREFVMTSRTRLSSQLCSGHPPVPLLLMMRAVGREECQHNSSRLEANDSSISPCYFLVRFVKIELNESV</sequence>
<dbReference type="EMBL" id="BMAW01017282">
    <property type="protein sequence ID" value="GFT53132.1"/>
    <property type="molecule type" value="Genomic_DNA"/>
</dbReference>
<accession>A0A8X6P7T0</accession>
<dbReference type="Proteomes" id="UP000887013">
    <property type="component" value="Unassembled WGS sequence"/>
</dbReference>
<name>A0A8X6P7T0_NEPPI</name>
<evidence type="ECO:0000313" key="2">
    <source>
        <dbReference type="Proteomes" id="UP000887013"/>
    </source>
</evidence>
<proteinExistence type="predicted"/>
<protein>
    <submittedName>
        <fullName evidence="1">Uncharacterized protein</fullName>
    </submittedName>
</protein>
<organism evidence="1 2">
    <name type="scientific">Nephila pilipes</name>
    <name type="common">Giant wood spider</name>
    <name type="synonym">Nephila maculata</name>
    <dbReference type="NCBI Taxonomy" id="299642"/>
    <lineage>
        <taxon>Eukaryota</taxon>
        <taxon>Metazoa</taxon>
        <taxon>Ecdysozoa</taxon>
        <taxon>Arthropoda</taxon>
        <taxon>Chelicerata</taxon>
        <taxon>Arachnida</taxon>
        <taxon>Araneae</taxon>
        <taxon>Araneomorphae</taxon>
        <taxon>Entelegynae</taxon>
        <taxon>Araneoidea</taxon>
        <taxon>Nephilidae</taxon>
        <taxon>Nephila</taxon>
    </lineage>
</organism>
<reference evidence="1" key="1">
    <citation type="submission" date="2020-08" db="EMBL/GenBank/DDBJ databases">
        <title>Multicomponent nature underlies the extraordinary mechanical properties of spider dragline silk.</title>
        <authorList>
            <person name="Kono N."/>
            <person name="Nakamura H."/>
            <person name="Mori M."/>
            <person name="Yoshida Y."/>
            <person name="Ohtoshi R."/>
            <person name="Malay A.D."/>
            <person name="Moran D.A.P."/>
            <person name="Tomita M."/>
            <person name="Numata K."/>
            <person name="Arakawa K."/>
        </authorList>
    </citation>
    <scope>NUCLEOTIDE SEQUENCE</scope>
</reference>
<gene>
    <name evidence="1" type="ORF">NPIL_222561</name>
</gene>